<feature type="chain" id="PRO_5046778851" evidence="2">
    <location>
        <begin position="20"/>
        <end position="337"/>
    </location>
</feature>
<keyword evidence="4" id="KW-1185">Reference proteome</keyword>
<evidence type="ECO:0000256" key="1">
    <source>
        <dbReference type="SAM" id="MobiDB-lite"/>
    </source>
</evidence>
<dbReference type="EMBL" id="JAFLHG010000013">
    <property type="protein sequence ID" value="MBT8799086.1"/>
    <property type="molecule type" value="Genomic_DNA"/>
</dbReference>
<accession>A0ABS5XYL2</accession>
<name>A0ABS5XYL2_9MICO</name>
<evidence type="ECO:0000313" key="4">
    <source>
        <dbReference type="Proteomes" id="UP000740605"/>
    </source>
</evidence>
<evidence type="ECO:0000313" key="3">
    <source>
        <dbReference type="EMBL" id="MBT8799086.1"/>
    </source>
</evidence>
<keyword evidence="2" id="KW-0732">Signal</keyword>
<proteinExistence type="predicted"/>
<reference evidence="3 4" key="1">
    <citation type="submission" date="2021-03" db="EMBL/GenBank/DDBJ databases">
        <title>Microbacterium pauli sp. nov., isolated from microfiltered milk.</title>
        <authorList>
            <person name="Bellassi P."/>
            <person name="Fontana A."/>
            <person name="Callegari M.L."/>
            <person name="Lorenzo M."/>
            <person name="Cappa F."/>
        </authorList>
    </citation>
    <scope>NUCLEOTIDE SEQUENCE [LARGE SCALE GENOMIC DNA]</scope>
    <source>
        <strain evidence="3 4">DSM 18909</strain>
    </source>
</reference>
<feature type="compositionally biased region" description="Low complexity" evidence="1">
    <location>
        <begin position="22"/>
        <end position="34"/>
    </location>
</feature>
<feature type="compositionally biased region" description="Pro residues" evidence="1">
    <location>
        <begin position="35"/>
        <end position="50"/>
    </location>
</feature>
<evidence type="ECO:0000256" key="2">
    <source>
        <dbReference type="SAM" id="SignalP"/>
    </source>
</evidence>
<protein>
    <submittedName>
        <fullName evidence="3">Uncharacterized protein</fullName>
    </submittedName>
</protein>
<organism evidence="3 4">
    <name type="scientific">Microbacterium flavum</name>
    <dbReference type="NCBI Taxonomy" id="415216"/>
    <lineage>
        <taxon>Bacteria</taxon>
        <taxon>Bacillati</taxon>
        <taxon>Actinomycetota</taxon>
        <taxon>Actinomycetes</taxon>
        <taxon>Micrococcales</taxon>
        <taxon>Microbacteriaceae</taxon>
        <taxon>Microbacterium</taxon>
    </lineage>
</organism>
<dbReference type="RefSeq" id="WP_215488315.1">
    <property type="nucleotide sequence ID" value="NZ_BAAAPJ010000001.1"/>
</dbReference>
<sequence>MASLLLVAGMLSGCTGADADDAIAPPSGSASPSESPRPTPSASPTPPAPVSPVAGGCPALAASDAVVAASGGVQRVTTLDQMWHIAIETEGGLACSLLTSRLAVDAYLLPTSLATGRIAALLAAPTCDRGAGSMECHASAPGAGQTALVAASFPTSVDDATALGELGGIAAAVAASATEGTPAPTRATTWSHPLDCRAIGETIGVTSLLGSDEARTALGAPPAATVDGELAIASSTTARCDWTRTPTQKGDRGSEFSVISVPGGAWAWKTLAASVSDAVDTMVGGHPARVTSRGEVYLSDGVNILHLQGQRLAGVSVVDTALGVLSVIAKKDAGSRG</sequence>
<feature type="signal peptide" evidence="2">
    <location>
        <begin position="1"/>
        <end position="19"/>
    </location>
</feature>
<dbReference type="Proteomes" id="UP000740605">
    <property type="component" value="Unassembled WGS sequence"/>
</dbReference>
<comment type="caution">
    <text evidence="3">The sequence shown here is derived from an EMBL/GenBank/DDBJ whole genome shotgun (WGS) entry which is preliminary data.</text>
</comment>
<gene>
    <name evidence="3" type="ORF">J0P97_13555</name>
</gene>
<feature type="region of interest" description="Disordered" evidence="1">
    <location>
        <begin position="21"/>
        <end position="51"/>
    </location>
</feature>